<comment type="caution">
    <text evidence="2">The sequence shown here is derived from an EMBL/GenBank/DDBJ whole genome shotgun (WGS) entry which is preliminary data.</text>
</comment>
<dbReference type="AlphaFoldDB" id="A0A9Q0YA90"/>
<dbReference type="Proteomes" id="UP001152320">
    <property type="component" value="Unassembled WGS sequence"/>
</dbReference>
<evidence type="ECO:0000256" key="1">
    <source>
        <dbReference type="SAM" id="MobiDB-lite"/>
    </source>
</evidence>
<dbReference type="EMBL" id="JAIZAY010000514">
    <property type="protein sequence ID" value="KAJ8018235.1"/>
    <property type="molecule type" value="Genomic_DNA"/>
</dbReference>
<name>A0A9Q0YA90_HOLLE</name>
<evidence type="ECO:0000313" key="3">
    <source>
        <dbReference type="Proteomes" id="UP001152320"/>
    </source>
</evidence>
<proteinExistence type="predicted"/>
<accession>A0A9Q0YA90</accession>
<reference evidence="2" key="1">
    <citation type="submission" date="2021-10" db="EMBL/GenBank/DDBJ databases">
        <title>Tropical sea cucumber genome reveals ecological adaptation and Cuvierian tubules defense mechanism.</title>
        <authorList>
            <person name="Chen T."/>
        </authorList>
    </citation>
    <scope>NUCLEOTIDE SEQUENCE</scope>
    <source>
        <strain evidence="2">Nanhai2018</strain>
        <tissue evidence="2">Muscle</tissue>
    </source>
</reference>
<evidence type="ECO:0000313" key="2">
    <source>
        <dbReference type="EMBL" id="KAJ8018235.1"/>
    </source>
</evidence>
<organism evidence="2 3">
    <name type="scientific">Holothuria leucospilota</name>
    <name type="common">Black long sea cucumber</name>
    <name type="synonym">Mertensiothuria leucospilota</name>
    <dbReference type="NCBI Taxonomy" id="206669"/>
    <lineage>
        <taxon>Eukaryota</taxon>
        <taxon>Metazoa</taxon>
        <taxon>Echinodermata</taxon>
        <taxon>Eleutherozoa</taxon>
        <taxon>Echinozoa</taxon>
        <taxon>Holothuroidea</taxon>
        <taxon>Aspidochirotacea</taxon>
        <taxon>Aspidochirotida</taxon>
        <taxon>Holothuriidae</taxon>
        <taxon>Holothuria</taxon>
    </lineage>
</organism>
<keyword evidence="3" id="KW-1185">Reference proteome</keyword>
<feature type="region of interest" description="Disordered" evidence="1">
    <location>
        <begin position="73"/>
        <end position="103"/>
    </location>
</feature>
<gene>
    <name evidence="2" type="ORF">HOLleu_43882</name>
</gene>
<protein>
    <submittedName>
        <fullName evidence="2">Uncharacterized protein</fullName>
    </submittedName>
</protein>
<sequence>MFVPKCGHVIPGDAKVVIWHLRHVHNVFHGRSFTESITCGQDGCERTFSGRTYVFRKHLRNHRDVQLPAPMDFALPQNHESNSDSSDDGDIENAPLNEVPIPKEDMWDDFDAEKVERHASGLVAGLLASNSRAHSTLLDVVEKNS</sequence>